<dbReference type="PANTHER" id="PTHR34980:SF2">
    <property type="entry name" value="INNER MEMBRANE PROTEIN YHAH-RELATED"/>
    <property type="match status" value="1"/>
</dbReference>
<dbReference type="InterPro" id="IPR008523">
    <property type="entry name" value="DUF805"/>
</dbReference>
<keyword evidence="1" id="KW-0812">Transmembrane</keyword>
<keyword evidence="1" id="KW-1133">Transmembrane helix</keyword>
<protein>
    <submittedName>
        <fullName evidence="2">DUF805 domain-containing protein</fullName>
    </submittedName>
</protein>
<evidence type="ECO:0000313" key="2">
    <source>
        <dbReference type="EMBL" id="MDP4301854.1"/>
    </source>
</evidence>
<feature type="transmembrane region" description="Helical" evidence="1">
    <location>
        <begin position="26"/>
        <end position="43"/>
    </location>
</feature>
<organism evidence="2 3">
    <name type="scientific">Leptothrix discophora</name>
    <dbReference type="NCBI Taxonomy" id="89"/>
    <lineage>
        <taxon>Bacteria</taxon>
        <taxon>Pseudomonadati</taxon>
        <taxon>Pseudomonadota</taxon>
        <taxon>Betaproteobacteria</taxon>
        <taxon>Burkholderiales</taxon>
        <taxon>Sphaerotilaceae</taxon>
        <taxon>Leptothrix</taxon>
    </lineage>
</organism>
<sequence>MGFTDAVRTCFTKYVDFKGRASRSEFWNWALFNLIASIVLGILSDRLSLAFAVATLLPYIAVATRRLHDTGRGGWAQLVGLIPLIGWIVVLVWLVRPGEPGPNRYGPEPS</sequence>
<dbReference type="Pfam" id="PF05656">
    <property type="entry name" value="DUF805"/>
    <property type="match status" value="1"/>
</dbReference>
<dbReference type="EMBL" id="JAUZEE010000007">
    <property type="protein sequence ID" value="MDP4301854.1"/>
    <property type="molecule type" value="Genomic_DNA"/>
</dbReference>
<reference evidence="2 3" key="1">
    <citation type="submission" date="2023-08" db="EMBL/GenBank/DDBJ databases">
        <authorList>
            <person name="Roldan D.M."/>
            <person name="Menes R.J."/>
        </authorList>
    </citation>
    <scope>NUCLEOTIDE SEQUENCE [LARGE SCALE GENOMIC DNA]</scope>
    <source>
        <strain evidence="2 3">CCM 2812</strain>
    </source>
</reference>
<evidence type="ECO:0000313" key="3">
    <source>
        <dbReference type="Proteomes" id="UP001235760"/>
    </source>
</evidence>
<gene>
    <name evidence="2" type="ORF">Q8X39_14520</name>
</gene>
<keyword evidence="3" id="KW-1185">Reference proteome</keyword>
<comment type="caution">
    <text evidence="2">The sequence shown here is derived from an EMBL/GenBank/DDBJ whole genome shotgun (WGS) entry which is preliminary data.</text>
</comment>
<feature type="transmembrane region" description="Helical" evidence="1">
    <location>
        <begin position="49"/>
        <end position="67"/>
    </location>
</feature>
<dbReference type="RefSeq" id="WP_305750397.1">
    <property type="nucleotide sequence ID" value="NZ_JAUZEE010000007.1"/>
</dbReference>
<name>A0ABT9G5T8_LEPDI</name>
<keyword evidence="1" id="KW-0472">Membrane</keyword>
<dbReference type="Proteomes" id="UP001235760">
    <property type="component" value="Unassembled WGS sequence"/>
</dbReference>
<dbReference type="PANTHER" id="PTHR34980">
    <property type="entry name" value="INNER MEMBRANE PROTEIN-RELATED-RELATED"/>
    <property type="match status" value="1"/>
</dbReference>
<feature type="transmembrane region" description="Helical" evidence="1">
    <location>
        <begin position="74"/>
        <end position="95"/>
    </location>
</feature>
<accession>A0ABT9G5T8</accession>
<proteinExistence type="predicted"/>
<evidence type="ECO:0000256" key="1">
    <source>
        <dbReference type="SAM" id="Phobius"/>
    </source>
</evidence>